<reference evidence="2" key="1">
    <citation type="submission" date="2022-07" db="EMBL/GenBank/DDBJ databases">
        <title>Tahibacter sp., a new gammaproteobacterium isolated from the silt sample collected at pig farm.</title>
        <authorList>
            <person name="Chen H."/>
        </authorList>
    </citation>
    <scope>NUCLEOTIDE SEQUENCE</scope>
    <source>
        <strain evidence="2">P2K</strain>
    </source>
</reference>
<proteinExistence type="predicted"/>
<sequence length="565" mass="61552">MSLPALLVRLSLLAALCIALPAAAFDTIWRNGFDYPANRNSPLGTNLDGVVDYSTSYNFTDAMKQSRSWITADTSGAGVFDTDDRACLDLDENGYVRSLTPQTGNPGCSTPSYNAVSTLFFFGDFPGHYPSGRYIVTYEGQGDISYHFAAVRNAALSAPGRDVLDVNANAGGWMLRINAIAAGNHPRNIHVWMPGFDEHSGPSQLFHPDFLALIRRNKVLRFMDWMGTNNSSQQEYAGRPQLADVRWSEGNMPLEVMVELASRSDAHPWFTLPHRASDDYMTRFAQDVKRLLRPDLRVYVEYSNEVWNGQFSQGAYVEAQGDAAYGNQGSGFDRRLNWYGQRSAQLCDLWKSAFGAQAGRVVCVLGAQAANAYTLTQAADCPLWTAGRPCSAHGFSAAAIAPYFGGYLGHPNHAATVQTWTPTQLFAEINGGGLAGGPAGGSLTEVQGWITAHRAAAQQRSLQLVTYEGGQHLAGVLGNENNDAITSLFTGANRDARMGTAYTQHLNFWKSAGGGLFMHFTASSGYGKFGSWGAVEYLDQTGTPKHSALMQFIDDNPCWWADCED</sequence>
<protein>
    <recommendedName>
        <fullName evidence="4">Cellulose-binding protein</fullName>
    </recommendedName>
</protein>
<evidence type="ECO:0000256" key="1">
    <source>
        <dbReference type="SAM" id="SignalP"/>
    </source>
</evidence>
<feature type="chain" id="PRO_5047411047" description="Cellulose-binding protein" evidence="1">
    <location>
        <begin position="25"/>
        <end position="565"/>
    </location>
</feature>
<comment type="caution">
    <text evidence="2">The sequence shown here is derived from an EMBL/GenBank/DDBJ whole genome shotgun (WGS) entry which is preliminary data.</text>
</comment>
<accession>A0ABT1QVN2</accession>
<feature type="signal peptide" evidence="1">
    <location>
        <begin position="1"/>
        <end position="24"/>
    </location>
</feature>
<name>A0ABT1QVN2_9GAMM</name>
<evidence type="ECO:0000313" key="3">
    <source>
        <dbReference type="Proteomes" id="UP001165498"/>
    </source>
</evidence>
<evidence type="ECO:0000313" key="2">
    <source>
        <dbReference type="EMBL" id="MCQ4166340.1"/>
    </source>
</evidence>
<evidence type="ECO:0008006" key="4">
    <source>
        <dbReference type="Google" id="ProtNLM"/>
    </source>
</evidence>
<keyword evidence="3" id="KW-1185">Reference proteome</keyword>
<dbReference type="EMBL" id="JANFQO010000016">
    <property type="protein sequence ID" value="MCQ4166340.1"/>
    <property type="molecule type" value="Genomic_DNA"/>
</dbReference>
<gene>
    <name evidence="2" type="ORF">NM961_16600</name>
</gene>
<keyword evidence="1" id="KW-0732">Signal</keyword>
<organism evidence="2 3">
    <name type="scientific">Tahibacter harae</name>
    <dbReference type="NCBI Taxonomy" id="2963937"/>
    <lineage>
        <taxon>Bacteria</taxon>
        <taxon>Pseudomonadati</taxon>
        <taxon>Pseudomonadota</taxon>
        <taxon>Gammaproteobacteria</taxon>
        <taxon>Lysobacterales</taxon>
        <taxon>Rhodanobacteraceae</taxon>
        <taxon>Tahibacter</taxon>
    </lineage>
</organism>
<dbReference type="Proteomes" id="UP001165498">
    <property type="component" value="Unassembled WGS sequence"/>
</dbReference>
<dbReference type="RefSeq" id="WP_255915530.1">
    <property type="nucleotide sequence ID" value="NZ_JANFQO010000016.1"/>
</dbReference>